<dbReference type="EMBL" id="JAUCMV010000002">
    <property type="protein sequence ID" value="KAK0416981.1"/>
    <property type="molecule type" value="Genomic_DNA"/>
</dbReference>
<dbReference type="PROSITE" id="PS00028">
    <property type="entry name" value="ZINC_FINGER_C2H2_1"/>
    <property type="match status" value="1"/>
</dbReference>
<gene>
    <name evidence="3" type="ORF">QR680_012782</name>
</gene>
<dbReference type="InterPro" id="IPR013087">
    <property type="entry name" value="Znf_C2H2_type"/>
</dbReference>
<feature type="compositionally biased region" description="Polar residues" evidence="1">
    <location>
        <begin position="195"/>
        <end position="210"/>
    </location>
</feature>
<feature type="region of interest" description="Disordered" evidence="1">
    <location>
        <begin position="184"/>
        <end position="216"/>
    </location>
</feature>
<reference evidence="3" key="1">
    <citation type="submission" date="2023-06" db="EMBL/GenBank/DDBJ databases">
        <title>Genomic analysis of the entomopathogenic nematode Steinernema hermaphroditum.</title>
        <authorList>
            <person name="Schwarz E.M."/>
            <person name="Heppert J.K."/>
            <person name="Baniya A."/>
            <person name="Schwartz H.T."/>
            <person name="Tan C.-H."/>
            <person name="Antoshechkin I."/>
            <person name="Sternberg P.W."/>
            <person name="Goodrich-Blair H."/>
            <person name="Dillman A.R."/>
        </authorList>
    </citation>
    <scope>NUCLEOTIDE SEQUENCE</scope>
    <source>
        <strain evidence="3">PS9179</strain>
        <tissue evidence="3">Whole animal</tissue>
    </source>
</reference>
<feature type="domain" description="C2H2-type" evidence="2">
    <location>
        <begin position="34"/>
        <end position="55"/>
    </location>
</feature>
<keyword evidence="4" id="KW-1185">Reference proteome</keyword>
<organism evidence="3 4">
    <name type="scientific">Steinernema hermaphroditum</name>
    <dbReference type="NCBI Taxonomy" id="289476"/>
    <lineage>
        <taxon>Eukaryota</taxon>
        <taxon>Metazoa</taxon>
        <taxon>Ecdysozoa</taxon>
        <taxon>Nematoda</taxon>
        <taxon>Chromadorea</taxon>
        <taxon>Rhabditida</taxon>
        <taxon>Tylenchina</taxon>
        <taxon>Panagrolaimomorpha</taxon>
        <taxon>Strongyloidoidea</taxon>
        <taxon>Steinernematidae</taxon>
        <taxon>Steinernema</taxon>
    </lineage>
</organism>
<evidence type="ECO:0000256" key="1">
    <source>
        <dbReference type="SAM" id="MobiDB-lite"/>
    </source>
</evidence>
<comment type="caution">
    <text evidence="3">The sequence shown here is derived from an EMBL/GenBank/DDBJ whole genome shotgun (WGS) entry which is preliminary data.</text>
</comment>
<name>A0AA39I4T3_9BILA</name>
<accession>A0AA39I4T3</accession>
<protein>
    <recommendedName>
        <fullName evidence="2">C2H2-type domain-containing protein</fullName>
    </recommendedName>
</protein>
<proteinExistence type="predicted"/>
<evidence type="ECO:0000259" key="2">
    <source>
        <dbReference type="PROSITE" id="PS00028"/>
    </source>
</evidence>
<evidence type="ECO:0000313" key="4">
    <source>
        <dbReference type="Proteomes" id="UP001175271"/>
    </source>
</evidence>
<sequence>MPVDGDESMQIDEVGTWSCSSTSDLRSEHIVLQCSFCREVFSAPELLCDHVTDHHDTSVPLWHQRFATKQEFSEFMKSVEEHRSERVGYVHPHFHFDFSSMRENLCDNYYTFCDEIAQPLKRRKLDDSSGSQTIIVNCTAFLHVYVYVDGSHMVIYCLDHSCGCANDVRINAKVNTKCLKRNHENAQKDGPSEHCSVNLQEDNSDSTSCDDAQMPDSARSVVGDLPSCKISFHCERETKRKNASTASDPPDVATLLESINEGLSQAHIKGGRSQSVDAVDVCEPMEVVNRESVPGDPCPCA</sequence>
<evidence type="ECO:0000313" key="3">
    <source>
        <dbReference type="EMBL" id="KAK0416981.1"/>
    </source>
</evidence>
<dbReference type="AlphaFoldDB" id="A0AA39I4T3"/>
<dbReference type="Proteomes" id="UP001175271">
    <property type="component" value="Unassembled WGS sequence"/>
</dbReference>